<dbReference type="GO" id="GO:0003676">
    <property type="term" value="F:nucleic acid binding"/>
    <property type="evidence" value="ECO:0007669"/>
    <property type="project" value="InterPro"/>
</dbReference>
<name>A7SAP8_NEMVE</name>
<dbReference type="GO" id="GO:0008270">
    <property type="term" value="F:zinc ion binding"/>
    <property type="evidence" value="ECO:0007669"/>
    <property type="project" value="InterPro"/>
</dbReference>
<dbReference type="PANTHER" id="PTHR47331:SF5">
    <property type="entry name" value="RIBONUCLEASE H"/>
    <property type="match status" value="1"/>
</dbReference>
<dbReference type="Proteomes" id="UP000001593">
    <property type="component" value="Unassembled WGS sequence"/>
</dbReference>
<keyword evidence="4" id="KW-1185">Reference proteome</keyword>
<evidence type="ECO:0000256" key="1">
    <source>
        <dbReference type="SAM" id="Coils"/>
    </source>
</evidence>
<dbReference type="AlphaFoldDB" id="A7SAP8"/>
<dbReference type="EMBL" id="DS469610">
    <property type="protein sequence ID" value="EDO39232.1"/>
    <property type="molecule type" value="Genomic_DNA"/>
</dbReference>
<protein>
    <recommendedName>
        <fullName evidence="5">CCHC-type domain-containing protein</fullName>
    </recommendedName>
</protein>
<accession>A7SAP8</accession>
<dbReference type="HOGENOM" id="CLU_1512387_0_0_1"/>
<sequence>MSVVSSARVEAAMVEMEYLERENEARRLKMQKEFELAQAEEKTLKTFMAKGHAKQEVKQQVKEERETYNREVHGIRQKNVTERNEIASEEKLCFKCPKGPHLASDCRSKISCSECGKRNHTLLHGAKPRRCNPRPHTNADHSKPESGTNDKSSEAPNRILRRLTRTCAVLQTQSSVKK</sequence>
<evidence type="ECO:0008006" key="5">
    <source>
        <dbReference type="Google" id="ProtNLM"/>
    </source>
</evidence>
<feature type="compositionally biased region" description="Basic residues" evidence="2">
    <location>
        <begin position="124"/>
        <end position="133"/>
    </location>
</feature>
<evidence type="ECO:0000313" key="4">
    <source>
        <dbReference type="Proteomes" id="UP000001593"/>
    </source>
</evidence>
<evidence type="ECO:0000313" key="3">
    <source>
        <dbReference type="EMBL" id="EDO39232.1"/>
    </source>
</evidence>
<dbReference type="InterPro" id="IPR036875">
    <property type="entry name" value="Znf_CCHC_sf"/>
</dbReference>
<reference evidence="3 4" key="1">
    <citation type="journal article" date="2007" name="Science">
        <title>Sea anemone genome reveals ancestral eumetazoan gene repertoire and genomic organization.</title>
        <authorList>
            <person name="Putnam N.H."/>
            <person name="Srivastava M."/>
            <person name="Hellsten U."/>
            <person name="Dirks B."/>
            <person name="Chapman J."/>
            <person name="Salamov A."/>
            <person name="Terry A."/>
            <person name="Shapiro H."/>
            <person name="Lindquist E."/>
            <person name="Kapitonov V.V."/>
            <person name="Jurka J."/>
            <person name="Genikhovich G."/>
            <person name="Grigoriev I.V."/>
            <person name="Lucas S.M."/>
            <person name="Steele R.E."/>
            <person name="Finnerty J.R."/>
            <person name="Technau U."/>
            <person name="Martindale M.Q."/>
            <person name="Rokhsar D.S."/>
        </authorList>
    </citation>
    <scope>NUCLEOTIDE SEQUENCE [LARGE SCALE GENOMIC DNA]</scope>
    <source>
        <strain evidence="4">CH2 X CH6</strain>
    </source>
</reference>
<feature type="coiled-coil region" evidence="1">
    <location>
        <begin position="22"/>
        <end position="78"/>
    </location>
</feature>
<proteinExistence type="predicted"/>
<feature type="region of interest" description="Disordered" evidence="2">
    <location>
        <begin position="124"/>
        <end position="159"/>
    </location>
</feature>
<keyword evidence="1" id="KW-0175">Coiled coil</keyword>
<dbReference type="PANTHER" id="PTHR47331">
    <property type="entry name" value="PHD-TYPE DOMAIN-CONTAINING PROTEIN"/>
    <property type="match status" value="1"/>
</dbReference>
<dbReference type="InParanoid" id="A7SAP8"/>
<evidence type="ECO:0000256" key="2">
    <source>
        <dbReference type="SAM" id="MobiDB-lite"/>
    </source>
</evidence>
<dbReference type="PhylomeDB" id="A7SAP8"/>
<organism evidence="3 4">
    <name type="scientific">Nematostella vectensis</name>
    <name type="common">Starlet sea anemone</name>
    <dbReference type="NCBI Taxonomy" id="45351"/>
    <lineage>
        <taxon>Eukaryota</taxon>
        <taxon>Metazoa</taxon>
        <taxon>Cnidaria</taxon>
        <taxon>Anthozoa</taxon>
        <taxon>Hexacorallia</taxon>
        <taxon>Actiniaria</taxon>
        <taxon>Edwardsiidae</taxon>
        <taxon>Nematostella</taxon>
    </lineage>
</organism>
<gene>
    <name evidence="3" type="ORF">NEMVEDRAFT_v1g209340</name>
</gene>
<dbReference type="SUPFAM" id="SSF57756">
    <property type="entry name" value="Retrovirus zinc finger-like domains"/>
    <property type="match status" value="1"/>
</dbReference>